<evidence type="ECO:0000313" key="2">
    <source>
        <dbReference type="Proteomes" id="UP001397290"/>
    </source>
</evidence>
<proteinExistence type="predicted"/>
<dbReference type="AlphaFoldDB" id="A0AAW0S4U5"/>
<dbReference type="InterPro" id="IPR036259">
    <property type="entry name" value="MFS_trans_sf"/>
</dbReference>
<evidence type="ECO:0000313" key="1">
    <source>
        <dbReference type="EMBL" id="KAK8149403.1"/>
    </source>
</evidence>
<sequence length="183" mass="20040">MPVWPGDIDRLCLFYPGFSLELVRERALHDSDPVYCPRTAFHCLSFPQSLFEAASVAPEEAVKEAEVEFEEAAAVPGPVGQERGARCSVVCGAVSRISLTRMRGNRLPCTSGAMVYAFFFLLSLDTMACTIPSQTSSTALRTRLITLTTVTQAIMGTIFNLTTSYMINLDESHLNGKVRFGFG</sequence>
<comment type="caution">
    <text evidence="1">The sequence shown here is derived from an EMBL/GenBank/DDBJ whole genome shotgun (WGS) entry which is preliminary data.</text>
</comment>
<gene>
    <name evidence="1" type="ORF">G3M48_007224</name>
</gene>
<dbReference type="EMBL" id="JAAHCF010000051">
    <property type="protein sequence ID" value="KAK8149403.1"/>
    <property type="molecule type" value="Genomic_DNA"/>
</dbReference>
<organism evidence="1 2">
    <name type="scientific">Beauveria asiatica</name>
    <dbReference type="NCBI Taxonomy" id="1069075"/>
    <lineage>
        <taxon>Eukaryota</taxon>
        <taxon>Fungi</taxon>
        <taxon>Dikarya</taxon>
        <taxon>Ascomycota</taxon>
        <taxon>Pezizomycotina</taxon>
        <taxon>Sordariomycetes</taxon>
        <taxon>Hypocreomycetidae</taxon>
        <taxon>Hypocreales</taxon>
        <taxon>Cordycipitaceae</taxon>
        <taxon>Beauveria</taxon>
    </lineage>
</organism>
<accession>A0AAW0S4U5</accession>
<reference evidence="1 2" key="1">
    <citation type="submission" date="2020-02" db="EMBL/GenBank/DDBJ databases">
        <title>Comparative genomics of the hypocrealean fungal genus Beauvera.</title>
        <authorList>
            <person name="Showalter D.N."/>
            <person name="Bushley K.E."/>
            <person name="Rehner S.A."/>
        </authorList>
    </citation>
    <scope>NUCLEOTIDE SEQUENCE [LARGE SCALE GENOMIC DNA]</scope>
    <source>
        <strain evidence="1 2">ARSEF4384</strain>
    </source>
</reference>
<dbReference type="Proteomes" id="UP001397290">
    <property type="component" value="Unassembled WGS sequence"/>
</dbReference>
<protein>
    <submittedName>
        <fullName evidence="1">Uncharacterized protein</fullName>
    </submittedName>
</protein>
<dbReference type="Gene3D" id="1.20.1250.20">
    <property type="entry name" value="MFS general substrate transporter like domains"/>
    <property type="match status" value="1"/>
</dbReference>
<keyword evidence="2" id="KW-1185">Reference proteome</keyword>
<name>A0AAW0S4U5_9HYPO</name>